<protein>
    <submittedName>
        <fullName evidence="2">Uncharacterized protein</fullName>
    </submittedName>
</protein>
<gene>
    <name evidence="2" type="ORF">RVR_4773</name>
</gene>
<dbReference type="AlphaFoldDB" id="A0A7U3UTW9"/>
<reference evidence="2 3" key="2">
    <citation type="journal article" date="2011" name="J. Antibiot.">
        <title>Furaquinocins I and J: novel polyketide isoprenoid hybrid compounds from Streptomyces reveromyceticus SN-593.</title>
        <authorList>
            <person name="Panthee S."/>
            <person name="Takahashi S."/>
            <person name="Takagi H."/>
            <person name="Nogawa T."/>
            <person name="Oowada E."/>
            <person name="Uramoto M."/>
            <person name="Osada H."/>
        </authorList>
    </citation>
    <scope>NUCLEOTIDE SEQUENCE [LARGE SCALE GENOMIC DNA]</scope>
    <source>
        <strain evidence="2 3">SN-593</strain>
    </source>
</reference>
<evidence type="ECO:0000313" key="3">
    <source>
        <dbReference type="Proteomes" id="UP000595703"/>
    </source>
</evidence>
<dbReference type="KEGG" id="arev:RVR_4773"/>
<sequence length="185" mass="19769">MGSGEHYGAAPRARIRVEDGPAVAHDRAWAGRLWSAYGAAATVLAVALVTDGWDGTLDVPRLAACGALALALFAILLPARTSAGDGWLDVRGLLRGRRVHTGYLVSARFLGEIDRRVVLRDAFGGRVSVEVRVLVANPFLWHELDRGARRSHAAGLLQDRDALRELAEAIDAAGARDLLTSAGMR</sequence>
<keyword evidence="3" id="KW-1185">Reference proteome</keyword>
<dbReference type="RefSeq" id="WP_237404798.1">
    <property type="nucleotide sequence ID" value="NZ_AP018365.1"/>
</dbReference>
<proteinExistence type="predicted"/>
<dbReference type="Proteomes" id="UP000595703">
    <property type="component" value="Chromosome"/>
</dbReference>
<keyword evidence="1" id="KW-0472">Membrane</keyword>
<reference evidence="2 3" key="1">
    <citation type="journal article" date="2010" name="J. Bacteriol.">
        <title>Biochemical characterization of a novel indole prenyltransferase from Streptomyces sp. SN-593.</title>
        <authorList>
            <person name="Takahashi S."/>
            <person name="Takagi H."/>
            <person name="Toyoda A."/>
            <person name="Uramoto M."/>
            <person name="Nogawa T."/>
            <person name="Ueki M."/>
            <person name="Sakaki Y."/>
            <person name="Osada H."/>
        </authorList>
    </citation>
    <scope>NUCLEOTIDE SEQUENCE [LARGE SCALE GENOMIC DNA]</scope>
    <source>
        <strain evidence="2 3">SN-593</strain>
    </source>
</reference>
<feature type="transmembrane region" description="Helical" evidence="1">
    <location>
        <begin position="34"/>
        <end position="53"/>
    </location>
</feature>
<reference evidence="2 3" key="4">
    <citation type="journal article" date="2020" name="Sci. Rep.">
        <title>beta-carboline chemical signals induce reveromycin production through a LuxR family regulator in Streptomyces sp. SN-593.</title>
        <authorList>
            <person name="Panthee S."/>
            <person name="Kito N."/>
            <person name="Hayashi T."/>
            <person name="Shimizu T."/>
            <person name="Ishikawa J."/>
            <person name="Hamamoto H."/>
            <person name="Osada H."/>
            <person name="Takahashi S."/>
        </authorList>
    </citation>
    <scope>NUCLEOTIDE SEQUENCE [LARGE SCALE GENOMIC DNA]</scope>
    <source>
        <strain evidence="2 3">SN-593</strain>
    </source>
</reference>
<keyword evidence="1" id="KW-1133">Transmembrane helix</keyword>
<reference evidence="2 3" key="3">
    <citation type="journal article" date="2011" name="Nat. Chem. Biol.">
        <title>Reveromycin A biosynthesis uses RevG and RevJ for stereospecific spiroacetal formation.</title>
        <authorList>
            <person name="Takahashi S."/>
            <person name="Toyoda A."/>
            <person name="Sekiyama Y."/>
            <person name="Takagi H."/>
            <person name="Nogawa T."/>
            <person name="Uramoto M."/>
            <person name="Suzuki R."/>
            <person name="Koshino H."/>
            <person name="Kumano T."/>
            <person name="Panthee S."/>
            <person name="Dairi T."/>
            <person name="Ishikawa J."/>
            <person name="Ikeda H."/>
            <person name="Sakaki Y."/>
            <person name="Osada H."/>
        </authorList>
    </citation>
    <scope>NUCLEOTIDE SEQUENCE [LARGE SCALE GENOMIC DNA]</scope>
    <source>
        <strain evidence="2 3">SN-593</strain>
    </source>
</reference>
<name>A0A7U3UTW9_9ACTN</name>
<accession>A0A7U3UTW9</accession>
<feature type="transmembrane region" description="Helical" evidence="1">
    <location>
        <begin position="59"/>
        <end position="77"/>
    </location>
</feature>
<organism evidence="2 3">
    <name type="scientific">Actinacidiphila reveromycinica</name>
    <dbReference type="NCBI Taxonomy" id="659352"/>
    <lineage>
        <taxon>Bacteria</taxon>
        <taxon>Bacillati</taxon>
        <taxon>Actinomycetota</taxon>
        <taxon>Actinomycetes</taxon>
        <taxon>Kitasatosporales</taxon>
        <taxon>Streptomycetaceae</taxon>
        <taxon>Actinacidiphila</taxon>
    </lineage>
</organism>
<evidence type="ECO:0000313" key="2">
    <source>
        <dbReference type="EMBL" id="BBA98551.1"/>
    </source>
</evidence>
<keyword evidence="1" id="KW-0812">Transmembrane</keyword>
<evidence type="ECO:0000256" key="1">
    <source>
        <dbReference type="SAM" id="Phobius"/>
    </source>
</evidence>
<dbReference type="EMBL" id="AP018365">
    <property type="protein sequence ID" value="BBA98551.1"/>
    <property type="molecule type" value="Genomic_DNA"/>
</dbReference>